<dbReference type="SUPFAM" id="SSF51322">
    <property type="entry name" value="Cyanovirin-N"/>
    <property type="match status" value="1"/>
</dbReference>
<organism evidence="2 3">
    <name type="scientific">Aspergillus viridinutans</name>
    <dbReference type="NCBI Taxonomy" id="75553"/>
    <lineage>
        <taxon>Eukaryota</taxon>
        <taxon>Fungi</taxon>
        <taxon>Dikarya</taxon>
        <taxon>Ascomycota</taxon>
        <taxon>Pezizomycotina</taxon>
        <taxon>Eurotiomycetes</taxon>
        <taxon>Eurotiomycetidae</taxon>
        <taxon>Eurotiales</taxon>
        <taxon>Aspergillaceae</taxon>
        <taxon>Aspergillus</taxon>
        <taxon>Aspergillus subgen. Fumigati</taxon>
    </lineage>
</organism>
<dbReference type="PANTHER" id="PTHR42076">
    <property type="entry name" value="CYANOVIRIN-N HOMOLOG"/>
    <property type="match status" value="1"/>
</dbReference>
<dbReference type="InterPro" id="IPR011058">
    <property type="entry name" value="Cyanovirin-N"/>
</dbReference>
<accession>A0A9P3EZH3</accession>
<reference evidence="2 3" key="1">
    <citation type="submission" date="2021-02" db="EMBL/GenBank/DDBJ databases">
        <title>Pan-genome distribution and transcriptional activeness of fungal secondary metabolism genes in Aspergillus section Fumigati.</title>
        <authorList>
            <person name="Takahashi H."/>
            <person name="Umemura M."/>
            <person name="Ninomiya A."/>
            <person name="Kusuya Y."/>
            <person name="Urayama S."/>
            <person name="Shimizu M."/>
            <person name="Watanabe A."/>
            <person name="Kamei K."/>
            <person name="Yaguchi T."/>
            <person name="Hagiwara D."/>
        </authorList>
    </citation>
    <scope>NUCLEOTIDE SEQUENCE [LARGE SCALE GENOMIC DNA]</scope>
    <source>
        <strain evidence="2 3">IFM 47045</strain>
    </source>
</reference>
<dbReference type="OrthoDB" id="2441380at2759"/>
<dbReference type="GeneID" id="66929540"/>
<dbReference type="Pfam" id="PF08881">
    <property type="entry name" value="CVNH"/>
    <property type="match status" value="1"/>
</dbReference>
<name>A0A9P3EZH3_ASPVI</name>
<dbReference type="SMART" id="SM01111">
    <property type="entry name" value="CVNH"/>
    <property type="match status" value="1"/>
</dbReference>
<dbReference type="EMBL" id="BOPL01000001">
    <property type="protein sequence ID" value="GIJ99426.1"/>
    <property type="molecule type" value="Genomic_DNA"/>
</dbReference>
<dbReference type="Gene3D" id="2.30.60.10">
    <property type="entry name" value="Cyanovirin-N"/>
    <property type="match status" value="1"/>
</dbReference>
<evidence type="ECO:0000259" key="1">
    <source>
        <dbReference type="SMART" id="SM01111"/>
    </source>
</evidence>
<dbReference type="RefSeq" id="XP_043122613.1">
    <property type="nucleotide sequence ID" value="XM_043266678.1"/>
</dbReference>
<protein>
    <recommendedName>
        <fullName evidence="1">Cyanovirin-N domain-containing protein</fullName>
    </recommendedName>
</protein>
<dbReference type="Proteomes" id="UP000710440">
    <property type="component" value="Unassembled WGS sequence"/>
</dbReference>
<feature type="domain" description="Cyanovirin-N" evidence="1">
    <location>
        <begin position="43"/>
        <end position="146"/>
    </location>
</feature>
<keyword evidence="3" id="KW-1185">Reference proteome</keyword>
<evidence type="ECO:0000313" key="3">
    <source>
        <dbReference type="Proteomes" id="UP000710440"/>
    </source>
</evidence>
<sequence length="149" mass="16469">MTNVANPWASTYKPSSRSLISQNVYREHPKKKYSKSIRMSLRGFHTSSDTIVLKDKHILSSRCKRPDGTWSFSEIDLNNCLGNNNGKFVWGGDSFADSASQVHLALEGGEGKPMLHAQLNDRHGSVQSASVNLGECIQNEAGGLEYMHC</sequence>
<evidence type="ECO:0000313" key="2">
    <source>
        <dbReference type="EMBL" id="GIJ99426.1"/>
    </source>
</evidence>
<gene>
    <name evidence="2" type="ORF">Aspvir_001558</name>
</gene>
<dbReference type="AlphaFoldDB" id="A0A9P3EZH3"/>
<dbReference type="PANTHER" id="PTHR42076:SF1">
    <property type="entry name" value="CYANOVIRIN-N DOMAIN-CONTAINING PROTEIN"/>
    <property type="match status" value="1"/>
</dbReference>
<dbReference type="InterPro" id="IPR036673">
    <property type="entry name" value="Cyanovirin-N_sf"/>
</dbReference>
<proteinExistence type="predicted"/>
<comment type="caution">
    <text evidence="2">The sequence shown here is derived from an EMBL/GenBank/DDBJ whole genome shotgun (WGS) entry which is preliminary data.</text>
</comment>